<dbReference type="AlphaFoldDB" id="A0A7G2CM11"/>
<name>A0A7G2CM11_9TRYP</name>
<dbReference type="EMBL" id="LR877163">
    <property type="protein sequence ID" value="CAD2220878.1"/>
    <property type="molecule type" value="Genomic_DNA"/>
</dbReference>
<dbReference type="VEuPathDB" id="TriTrypDB:ADEAN_000840200"/>
<accession>A0A7G2CM11</accession>
<dbReference type="Proteomes" id="UP000515908">
    <property type="component" value="Chromosome 19"/>
</dbReference>
<proteinExistence type="predicted"/>
<keyword evidence="2" id="KW-1185">Reference proteome</keyword>
<evidence type="ECO:0000313" key="1">
    <source>
        <dbReference type="EMBL" id="CAD2220878.1"/>
    </source>
</evidence>
<evidence type="ECO:0000313" key="2">
    <source>
        <dbReference type="Proteomes" id="UP000515908"/>
    </source>
</evidence>
<organism evidence="1 2">
    <name type="scientific">Angomonas deanei</name>
    <dbReference type="NCBI Taxonomy" id="59799"/>
    <lineage>
        <taxon>Eukaryota</taxon>
        <taxon>Discoba</taxon>
        <taxon>Euglenozoa</taxon>
        <taxon>Kinetoplastea</taxon>
        <taxon>Metakinetoplastina</taxon>
        <taxon>Trypanosomatida</taxon>
        <taxon>Trypanosomatidae</taxon>
        <taxon>Strigomonadinae</taxon>
        <taxon>Angomonas</taxon>
    </lineage>
</organism>
<protein>
    <submittedName>
        <fullName evidence="1">Uncharacterized protein</fullName>
    </submittedName>
</protein>
<gene>
    <name evidence="1" type="ORF">ADEAN_000840200</name>
</gene>
<reference evidence="1 2" key="1">
    <citation type="submission" date="2020-08" db="EMBL/GenBank/DDBJ databases">
        <authorList>
            <person name="Newling K."/>
            <person name="Davey J."/>
            <person name="Forrester S."/>
        </authorList>
    </citation>
    <scope>NUCLEOTIDE SEQUENCE [LARGE SCALE GENOMIC DNA]</scope>
    <source>
        <strain evidence="2">Crithidia deanei Carvalho (ATCC PRA-265)</strain>
    </source>
</reference>
<sequence>MMKHTIKINPTLLERAALIRFGVHRRTGINSYYPGYSTPTSASLMSAAETTNTFVLAYGEKEGLGPGERLEIYGDRMRLVKTLAFGYYRGAPTRSHLLEGCMEKKDLDEITREINRIKLTNQMVLEEEKVLGHDDEGKQAAWQLVSYRKPSRQEEEEPLSDSELNQILKKVYTCNDNVVVAEWSLVKPNTALQTIRKEAAREDDDDEEEEDSTLIVENGICFGSPECCGIRELRCARLTFIAFVVRTVNYLHFQQRRRTSDEPARPFMVLDVSELDFSFCQATLQSTVDLGLRGESQCHISYVPLTDEAARTADDRVASFARMIVEQPGKALQSPLAGLPLNYFDLGSFTVFIDLPSPSGKFVSTKRRGPNSLDPAHRHNYDRHAECAEKLARALASLRRGACMLVTFVPTPASIAAVYREAMNERRAEVIMEYTTVNEAKTCVTRAIAQIGRWGYVIDEVLPSVDCPQGSALSLMVTLDR</sequence>